<dbReference type="GO" id="GO:0008233">
    <property type="term" value="F:peptidase activity"/>
    <property type="evidence" value="ECO:0007669"/>
    <property type="project" value="UniProtKB-KW"/>
</dbReference>
<dbReference type="PROSITE" id="PS51767">
    <property type="entry name" value="PEPTIDASE_A1"/>
    <property type="match status" value="1"/>
</dbReference>
<reference evidence="8" key="1">
    <citation type="journal article" date="2020" name="Stud. Mycol.">
        <title>101 Dothideomycetes genomes: a test case for predicting lifestyles and emergence of pathogens.</title>
        <authorList>
            <person name="Haridas S."/>
            <person name="Albert R."/>
            <person name="Binder M."/>
            <person name="Bloem J."/>
            <person name="Labutti K."/>
            <person name="Salamov A."/>
            <person name="Andreopoulos B."/>
            <person name="Baker S."/>
            <person name="Barry K."/>
            <person name="Bills G."/>
            <person name="Bluhm B."/>
            <person name="Cannon C."/>
            <person name="Castanera R."/>
            <person name="Culley D."/>
            <person name="Daum C."/>
            <person name="Ezra D."/>
            <person name="Gonzalez J."/>
            <person name="Henrissat B."/>
            <person name="Kuo A."/>
            <person name="Liang C."/>
            <person name="Lipzen A."/>
            <person name="Lutzoni F."/>
            <person name="Magnuson J."/>
            <person name="Mondo S."/>
            <person name="Nolan M."/>
            <person name="Ohm R."/>
            <person name="Pangilinan J."/>
            <person name="Park H.-J."/>
            <person name="Ramirez L."/>
            <person name="Alfaro M."/>
            <person name="Sun H."/>
            <person name="Tritt A."/>
            <person name="Yoshinaga Y."/>
            <person name="Zwiers L.-H."/>
            <person name="Turgeon B."/>
            <person name="Goodwin S."/>
            <person name="Spatafora J."/>
            <person name="Crous P."/>
            <person name="Grigoriev I."/>
        </authorList>
    </citation>
    <scope>NUCLEOTIDE SEQUENCE</scope>
    <source>
        <strain evidence="8">CBS 379.55</strain>
    </source>
</reference>
<dbReference type="SUPFAM" id="SSF50630">
    <property type="entry name" value="Acid proteases"/>
    <property type="match status" value="1"/>
</dbReference>
<gene>
    <name evidence="8" type="ORF">EI97DRAFT_21073</name>
</gene>
<dbReference type="GO" id="GO:0006508">
    <property type="term" value="P:proteolysis"/>
    <property type="evidence" value="ECO:0007669"/>
    <property type="project" value="UniProtKB-KW"/>
</dbReference>
<protein>
    <submittedName>
        <fullName evidence="8">Acid protease</fullName>
    </submittedName>
</protein>
<keyword evidence="2 6" id="KW-0812">Transmembrane</keyword>
<feature type="region of interest" description="Disordered" evidence="5">
    <location>
        <begin position="500"/>
        <end position="562"/>
    </location>
</feature>
<keyword evidence="8" id="KW-0378">Hydrolase</keyword>
<dbReference type="Pfam" id="PF00026">
    <property type="entry name" value="Asp"/>
    <property type="match status" value="1"/>
</dbReference>
<feature type="domain" description="Peptidase A1" evidence="7">
    <location>
        <begin position="41"/>
        <end position="393"/>
    </location>
</feature>
<feature type="compositionally biased region" description="Polar residues" evidence="5">
    <location>
        <begin position="714"/>
        <end position="732"/>
    </location>
</feature>
<evidence type="ECO:0000259" key="7">
    <source>
        <dbReference type="PROSITE" id="PS51767"/>
    </source>
</evidence>
<evidence type="ECO:0000256" key="1">
    <source>
        <dbReference type="ARBA" id="ARBA00004167"/>
    </source>
</evidence>
<evidence type="ECO:0000256" key="4">
    <source>
        <dbReference type="ARBA" id="ARBA00023136"/>
    </source>
</evidence>
<name>A0A6A6JY46_WESOR</name>
<dbReference type="Gene3D" id="2.40.70.10">
    <property type="entry name" value="Acid Proteases"/>
    <property type="match status" value="2"/>
</dbReference>
<dbReference type="AlphaFoldDB" id="A0A6A6JY46"/>
<comment type="subcellular location">
    <subcellularLocation>
        <location evidence="1">Membrane</location>
        <topology evidence="1">Single-pass membrane protein</topology>
    </subcellularLocation>
</comment>
<dbReference type="InterPro" id="IPR051694">
    <property type="entry name" value="Immunoregulatory_rcpt-like"/>
</dbReference>
<evidence type="ECO:0000256" key="6">
    <source>
        <dbReference type="SAM" id="Phobius"/>
    </source>
</evidence>
<proteinExistence type="predicted"/>
<evidence type="ECO:0000256" key="2">
    <source>
        <dbReference type="ARBA" id="ARBA00022692"/>
    </source>
</evidence>
<feature type="transmembrane region" description="Helical" evidence="6">
    <location>
        <begin position="437"/>
        <end position="460"/>
    </location>
</feature>
<evidence type="ECO:0000313" key="8">
    <source>
        <dbReference type="EMBL" id="KAF2281134.1"/>
    </source>
</evidence>
<feature type="region of interest" description="Disordered" evidence="5">
    <location>
        <begin position="638"/>
        <end position="753"/>
    </location>
</feature>
<feature type="compositionally biased region" description="Basic and acidic residues" evidence="5">
    <location>
        <begin position="735"/>
        <end position="753"/>
    </location>
</feature>
<dbReference type="RefSeq" id="XP_033658671.1">
    <property type="nucleotide sequence ID" value="XM_033793767.1"/>
</dbReference>
<keyword evidence="3 6" id="KW-1133">Transmembrane helix</keyword>
<dbReference type="Gene3D" id="1.20.5.510">
    <property type="entry name" value="Single helix bin"/>
    <property type="match status" value="1"/>
</dbReference>
<keyword evidence="8" id="KW-0645">Protease</keyword>
<dbReference type="InterPro" id="IPR021109">
    <property type="entry name" value="Peptidase_aspartic_dom_sf"/>
</dbReference>
<dbReference type="GeneID" id="54546942"/>
<evidence type="ECO:0000256" key="5">
    <source>
        <dbReference type="SAM" id="MobiDB-lite"/>
    </source>
</evidence>
<feature type="compositionally biased region" description="Basic and acidic residues" evidence="5">
    <location>
        <begin position="682"/>
        <end position="710"/>
    </location>
</feature>
<dbReference type="InterPro" id="IPR033121">
    <property type="entry name" value="PEPTIDASE_A1"/>
</dbReference>
<keyword evidence="4 6" id="KW-0472">Membrane</keyword>
<dbReference type="EMBL" id="ML986484">
    <property type="protein sequence ID" value="KAF2281134.1"/>
    <property type="molecule type" value="Genomic_DNA"/>
</dbReference>
<dbReference type="GO" id="GO:0016020">
    <property type="term" value="C:membrane"/>
    <property type="evidence" value="ECO:0007669"/>
    <property type="project" value="UniProtKB-SubCell"/>
</dbReference>
<dbReference type="PANTHER" id="PTHR15549">
    <property type="entry name" value="PAIRED IMMUNOGLOBULIN-LIKE TYPE 2 RECEPTOR"/>
    <property type="match status" value="1"/>
</dbReference>
<accession>A0A6A6JY46</accession>
<dbReference type="GO" id="GO:0071944">
    <property type="term" value="C:cell periphery"/>
    <property type="evidence" value="ECO:0007669"/>
    <property type="project" value="UniProtKB-ARBA"/>
</dbReference>
<dbReference type="InterPro" id="IPR034164">
    <property type="entry name" value="Pepsin-like_dom"/>
</dbReference>
<dbReference type="Proteomes" id="UP000800097">
    <property type="component" value="Unassembled WGS sequence"/>
</dbReference>
<dbReference type="CDD" id="cd05471">
    <property type="entry name" value="pepsin_like"/>
    <property type="match status" value="1"/>
</dbReference>
<dbReference type="OrthoDB" id="4074350at2759"/>
<evidence type="ECO:0000256" key="3">
    <source>
        <dbReference type="ARBA" id="ARBA00022989"/>
    </source>
</evidence>
<organism evidence="8 9">
    <name type="scientific">Westerdykella ornata</name>
    <dbReference type="NCBI Taxonomy" id="318751"/>
    <lineage>
        <taxon>Eukaryota</taxon>
        <taxon>Fungi</taxon>
        <taxon>Dikarya</taxon>
        <taxon>Ascomycota</taxon>
        <taxon>Pezizomycotina</taxon>
        <taxon>Dothideomycetes</taxon>
        <taxon>Pleosporomycetidae</taxon>
        <taxon>Pleosporales</taxon>
        <taxon>Sporormiaceae</taxon>
        <taxon>Westerdykella</taxon>
    </lineage>
</organism>
<sequence length="753" mass="81648">MYLGRRADHANTTILPKPAYALAPSGKWDGNDGNWSTFIINAGDVDGTGHGQNFRVLISTSSSVTQLPMQADWCSDRDCAQKRGLEIFESRQPLGLQADSSRGWTQDGLYNQPLPYWWSGRNLNGTYGWINIGLGPSSPSSSVLEKQIVVGNAQQEFFMGSFGLGIGAVKTAGEAQSPFLDNFAYNNQTPSRSFGYTAGAFYRNRGTPGNLVLGGYDRSRIGGGISIPMVSNQNYTLLVGVQSVEYHPDRDVDANDFSLTSDTPAFLAAIDSTLPYLWLPDALCDQFADKFQLQYDDRRNMYTVNQSAINYNRQQNATVTFKIGANQKASNDVTTITLPYSAFDLLASDPIFPNRTRYFPIKKSPNGIYVLGRAFLQETYLIVDYERANFTIAPALFSDPLPQPEIISIFSKDYKPPGSDPAASNNDSGNSSLPPGAIAGIVVGVVVLLVLLGIIAFFLWKRRREAKQRAHYAKQFPPYHQHDHSDIDTTAAGEQIKHRRVSELESDTPGSPPLSTRGYYGMGEGKDRPGGFPPINEMESPPAELWSPPPQTDSVAATPGSENVAAGGDYFVAGVRMRKRAAAGGSSGAGTPSAVPLAELPGEDAKFSELPAGEGKVGEKAARDALVVDGVMHPALSSSIADTDADAPTTAPVPAPPTHTRGPSEVSLTSNIDEVISGHQHQQQEDITDAKEETDQDDLPRQHPPIERRPSHTRGLSDTTVQSDSTAVSQPTPEELERWARSPAEEPRRPLSE</sequence>
<evidence type="ECO:0000313" key="9">
    <source>
        <dbReference type="Proteomes" id="UP000800097"/>
    </source>
</evidence>
<keyword evidence="9" id="KW-1185">Reference proteome</keyword>
<dbReference type="PANTHER" id="PTHR15549:SF30">
    <property type="entry name" value="MID2 DOMAIN-CONTAINING PROTEIN"/>
    <property type="match status" value="1"/>
</dbReference>